<dbReference type="AlphaFoldDB" id="A0A5B7GVF4"/>
<name>A0A5B7GVF4_PORTR</name>
<keyword evidence="3" id="KW-1185">Reference proteome</keyword>
<proteinExistence type="predicted"/>
<dbReference type="Proteomes" id="UP000324222">
    <property type="component" value="Unassembled WGS sequence"/>
</dbReference>
<feature type="region of interest" description="Disordered" evidence="1">
    <location>
        <begin position="56"/>
        <end position="86"/>
    </location>
</feature>
<feature type="compositionally biased region" description="Pro residues" evidence="1">
    <location>
        <begin position="74"/>
        <end position="86"/>
    </location>
</feature>
<accession>A0A5B7GVF4</accession>
<protein>
    <submittedName>
        <fullName evidence="2">Uncharacterized protein</fullName>
    </submittedName>
</protein>
<gene>
    <name evidence="2" type="ORF">E2C01_055677</name>
</gene>
<reference evidence="2 3" key="1">
    <citation type="submission" date="2019-05" db="EMBL/GenBank/DDBJ databases">
        <title>Another draft genome of Portunus trituberculatus and its Hox gene families provides insights of decapod evolution.</title>
        <authorList>
            <person name="Jeong J.-H."/>
            <person name="Song I."/>
            <person name="Kim S."/>
            <person name="Choi T."/>
            <person name="Kim D."/>
            <person name="Ryu S."/>
            <person name="Kim W."/>
        </authorList>
    </citation>
    <scope>NUCLEOTIDE SEQUENCE [LARGE SCALE GENOMIC DNA]</scope>
    <source>
        <tissue evidence="2">Muscle</tissue>
    </source>
</reference>
<comment type="caution">
    <text evidence="2">The sequence shown here is derived from an EMBL/GenBank/DDBJ whole genome shotgun (WGS) entry which is preliminary data.</text>
</comment>
<evidence type="ECO:0000313" key="2">
    <source>
        <dbReference type="EMBL" id="MPC61603.1"/>
    </source>
</evidence>
<evidence type="ECO:0000313" key="3">
    <source>
        <dbReference type="Proteomes" id="UP000324222"/>
    </source>
</evidence>
<sequence>MVEREGVWGRRSTVTIQRASCTKTRSLASPTFAFCRCNASRRNLFAGPLGEFTGGRGGTGHASYHRFPEHAPSSAPPLPPPPPPDNFPPTKGVLALVVAFHGVTLHAGHGHGLSSLYIVQGGCRPSRMGGCGVPEPRCIVARSGEEGGQAHEVLKVSHHLSSQHPHIHRRYIRLHWR</sequence>
<evidence type="ECO:0000256" key="1">
    <source>
        <dbReference type="SAM" id="MobiDB-lite"/>
    </source>
</evidence>
<organism evidence="2 3">
    <name type="scientific">Portunus trituberculatus</name>
    <name type="common">Swimming crab</name>
    <name type="synonym">Neptunus trituberculatus</name>
    <dbReference type="NCBI Taxonomy" id="210409"/>
    <lineage>
        <taxon>Eukaryota</taxon>
        <taxon>Metazoa</taxon>
        <taxon>Ecdysozoa</taxon>
        <taxon>Arthropoda</taxon>
        <taxon>Crustacea</taxon>
        <taxon>Multicrustacea</taxon>
        <taxon>Malacostraca</taxon>
        <taxon>Eumalacostraca</taxon>
        <taxon>Eucarida</taxon>
        <taxon>Decapoda</taxon>
        <taxon>Pleocyemata</taxon>
        <taxon>Brachyura</taxon>
        <taxon>Eubrachyura</taxon>
        <taxon>Portunoidea</taxon>
        <taxon>Portunidae</taxon>
        <taxon>Portuninae</taxon>
        <taxon>Portunus</taxon>
    </lineage>
</organism>
<dbReference type="EMBL" id="VSRR010018693">
    <property type="protein sequence ID" value="MPC61603.1"/>
    <property type="molecule type" value="Genomic_DNA"/>
</dbReference>